<comment type="catalytic activity">
    <reaction evidence="1">
        <text>ATP + protein L-histidine = ADP + protein N-phospho-L-histidine.</text>
        <dbReference type="EC" id="2.7.13.3"/>
    </reaction>
</comment>
<evidence type="ECO:0000256" key="2">
    <source>
        <dbReference type="ARBA" id="ARBA00012438"/>
    </source>
</evidence>
<dbReference type="Proteomes" id="UP000262832">
    <property type="component" value="Chromosome I"/>
</dbReference>
<keyword evidence="3 7" id="KW-0597">Phosphoprotein</keyword>
<dbReference type="PANTHER" id="PTHR43047">
    <property type="entry name" value="TWO-COMPONENT HISTIDINE PROTEIN KINASE"/>
    <property type="match status" value="1"/>
</dbReference>
<keyword evidence="5" id="KW-0418">Kinase</keyword>
<keyword evidence="8" id="KW-0472">Membrane</keyword>
<keyword evidence="4" id="KW-0808">Transferase</keyword>
<evidence type="ECO:0000259" key="9">
    <source>
        <dbReference type="PROSITE" id="PS50109"/>
    </source>
</evidence>
<dbReference type="EC" id="2.7.13.3" evidence="2"/>
<dbReference type="Pfam" id="PF02518">
    <property type="entry name" value="HATPase_c"/>
    <property type="match status" value="1"/>
</dbReference>
<dbReference type="SUPFAM" id="SSF47226">
    <property type="entry name" value="Histidine-containing phosphotransfer domain, HPT domain"/>
    <property type="match status" value="1"/>
</dbReference>
<dbReference type="PRINTS" id="PR00344">
    <property type="entry name" value="BCTRLSENSOR"/>
</dbReference>
<dbReference type="InterPro" id="IPR005467">
    <property type="entry name" value="His_kinase_dom"/>
</dbReference>
<dbReference type="SUPFAM" id="SSF47384">
    <property type="entry name" value="Homodimeric domain of signal transducing histidine kinase"/>
    <property type="match status" value="1"/>
</dbReference>
<dbReference type="InterPro" id="IPR003661">
    <property type="entry name" value="HisK_dim/P_dom"/>
</dbReference>
<protein>
    <recommendedName>
        <fullName evidence="2">histidine kinase</fullName>
        <ecNumber evidence="2">2.7.13.3</ecNumber>
    </recommendedName>
</protein>
<dbReference type="SMART" id="SM00388">
    <property type="entry name" value="HisKA"/>
    <property type="match status" value="1"/>
</dbReference>
<dbReference type="CDD" id="cd00082">
    <property type="entry name" value="HisKA"/>
    <property type="match status" value="1"/>
</dbReference>
<evidence type="ECO:0000259" key="10">
    <source>
        <dbReference type="PROSITE" id="PS50110"/>
    </source>
</evidence>
<dbReference type="Gene3D" id="3.30.565.10">
    <property type="entry name" value="Histidine kinase-like ATPase, C-terminal domain"/>
    <property type="match status" value="1"/>
</dbReference>
<feature type="domain" description="Response regulatory" evidence="10">
    <location>
        <begin position="547"/>
        <end position="665"/>
    </location>
</feature>
<keyword evidence="6" id="KW-0378">Hydrolase</keyword>
<dbReference type="InterPro" id="IPR036890">
    <property type="entry name" value="HATPase_C_sf"/>
</dbReference>
<dbReference type="SMART" id="SM00387">
    <property type="entry name" value="HATPase_c"/>
    <property type="match status" value="1"/>
</dbReference>
<sequence length="777" mass="87421">MEKGQVDYAYLPTYVLENYAYDDSPKVYNIVLNGSMNTFRMKLGFELDSNGTLLQSIMNDVLKLISANEVELLQLKHHRVTAQYGYDKSDIVIGALATLSLFLLVLVGYQTQANRLSKSLLKADEVAHQNAKRLKWLSDLLDRLPSMIAIYDESNTLVLSNKAFNKHGMRCGNFKTGQCLLKHQGNAFDGVSGHVCQCSYSHRHLRIIEDEISGMNDDKRYRLMVFDDYTKLEKQKQKLEDSNKKALKAIKSRDLFLATISHELRTPIAAMIGLMELMDGKVESVENIELLSNAQTSANRLRLLVNDILDISKIEANQFHLDARNGNVYSELGPLLRTYESNAVMKNIGFTVNWSLTPYSMAKLDWLRVAQVLNNLLSNAVKFTQEGEITVQVALTRDRLDIEVSDTGCGMSKAQLSRIFTPFAQADVSITRKYGGTGLGLTIVKSIVEMMSGTIDVQTDSGRGSCMRVSLPTNNAFMLDVSDCAAVSDRPEINKWLEIWNVRQSGSTISMPTGWRNIYPDLILNAVKREERLKTDLESTKLGLSGNVLVVDDDPINRLLFSKQFSKLGLHPAFAQDGVEAYDYILKHCAELDLVVTDCHMPNMDGYELTKKIRSNPILSELKVVGCTAEDSKIVVEKAADAGMSHVIYKPYTLEELSWVLKAYLTQEKCNDGDSSEQENKDLVWLSDYGMKEQQEVMQVVMSSFSSERDLIKQGTELSQVIHRLKGSASMLMQDTLVQLALDWEQSKMADVVADTQPLLDELDRLLNVFDHWLKTK</sequence>
<dbReference type="InterPro" id="IPR036641">
    <property type="entry name" value="HPT_dom_sf"/>
</dbReference>
<accession>A0ABM6YTW7</accession>
<dbReference type="SMART" id="SM00448">
    <property type="entry name" value="REC"/>
    <property type="match status" value="1"/>
</dbReference>
<evidence type="ECO:0000256" key="8">
    <source>
        <dbReference type="SAM" id="Phobius"/>
    </source>
</evidence>
<dbReference type="Pfam" id="PF00512">
    <property type="entry name" value="HisKA"/>
    <property type="match status" value="1"/>
</dbReference>
<dbReference type="Gene3D" id="3.40.50.2300">
    <property type="match status" value="1"/>
</dbReference>
<keyword evidence="8" id="KW-1133">Transmembrane helix</keyword>
<feature type="transmembrane region" description="Helical" evidence="8">
    <location>
        <begin position="91"/>
        <end position="109"/>
    </location>
</feature>
<evidence type="ECO:0000256" key="1">
    <source>
        <dbReference type="ARBA" id="ARBA00000085"/>
    </source>
</evidence>
<dbReference type="EMBL" id="CP032093">
    <property type="protein sequence ID" value="AXY01149.1"/>
    <property type="molecule type" value="Genomic_DNA"/>
</dbReference>
<evidence type="ECO:0000313" key="12">
    <source>
        <dbReference type="Proteomes" id="UP000262832"/>
    </source>
</evidence>
<keyword evidence="8" id="KW-0812">Transmembrane</keyword>
<feature type="domain" description="Histidine kinase" evidence="9">
    <location>
        <begin position="259"/>
        <end position="475"/>
    </location>
</feature>
<dbReference type="PANTHER" id="PTHR43047:SF72">
    <property type="entry name" value="OSMOSENSING HISTIDINE PROTEIN KINASE SLN1"/>
    <property type="match status" value="1"/>
</dbReference>
<feature type="modified residue" description="4-aspartylphosphate" evidence="7">
    <location>
        <position position="598"/>
    </location>
</feature>
<dbReference type="InterPro" id="IPR001789">
    <property type="entry name" value="Sig_transdc_resp-reg_receiver"/>
</dbReference>
<evidence type="ECO:0000256" key="3">
    <source>
        <dbReference type="ARBA" id="ARBA00022553"/>
    </source>
</evidence>
<dbReference type="PROSITE" id="PS50110">
    <property type="entry name" value="RESPONSE_REGULATORY"/>
    <property type="match status" value="1"/>
</dbReference>
<evidence type="ECO:0000256" key="7">
    <source>
        <dbReference type="PROSITE-ProRule" id="PRU00169"/>
    </source>
</evidence>
<organism evidence="11 12">
    <name type="scientific">Vibrio alfacsensis</name>
    <dbReference type="NCBI Taxonomy" id="1074311"/>
    <lineage>
        <taxon>Bacteria</taxon>
        <taxon>Pseudomonadati</taxon>
        <taxon>Pseudomonadota</taxon>
        <taxon>Gammaproteobacteria</taxon>
        <taxon>Vibrionales</taxon>
        <taxon>Vibrionaceae</taxon>
        <taxon>Vibrio</taxon>
    </lineage>
</organism>
<dbReference type="InterPro" id="IPR036097">
    <property type="entry name" value="HisK_dim/P_sf"/>
</dbReference>
<dbReference type="CDD" id="cd17546">
    <property type="entry name" value="REC_hyHK_CKI1_RcsC-like"/>
    <property type="match status" value="1"/>
</dbReference>
<dbReference type="SUPFAM" id="SSF52172">
    <property type="entry name" value="CheY-like"/>
    <property type="match status" value="1"/>
</dbReference>
<dbReference type="Pfam" id="PF00072">
    <property type="entry name" value="Response_reg"/>
    <property type="match status" value="1"/>
</dbReference>
<name>A0ABM6YTW7_9VIBR</name>
<reference evidence="11 12" key="1">
    <citation type="submission" date="2018-08" db="EMBL/GenBank/DDBJ databases">
        <title>Genomic taxonomy of the Vibrionaceae family.</title>
        <authorList>
            <person name="Gomez-Gil B."/>
            <person name="Tanaka M."/>
            <person name="Sawabe T."/>
            <person name="Enciso-Ibarra K."/>
        </authorList>
    </citation>
    <scope>NUCLEOTIDE SEQUENCE [LARGE SCALE GENOMIC DNA]</scope>
    <source>
        <strain evidence="11 12">CAIM 1831</strain>
    </source>
</reference>
<evidence type="ECO:0000256" key="6">
    <source>
        <dbReference type="ARBA" id="ARBA00022801"/>
    </source>
</evidence>
<evidence type="ECO:0000256" key="5">
    <source>
        <dbReference type="ARBA" id="ARBA00022777"/>
    </source>
</evidence>
<gene>
    <name evidence="11" type="ORF">D1115_07915</name>
</gene>
<evidence type="ECO:0000256" key="4">
    <source>
        <dbReference type="ARBA" id="ARBA00022679"/>
    </source>
</evidence>
<dbReference type="Gene3D" id="1.10.287.130">
    <property type="match status" value="1"/>
</dbReference>
<dbReference type="SUPFAM" id="SSF55874">
    <property type="entry name" value="ATPase domain of HSP90 chaperone/DNA topoisomerase II/histidine kinase"/>
    <property type="match status" value="1"/>
</dbReference>
<proteinExistence type="predicted"/>
<dbReference type="InterPro" id="IPR003594">
    <property type="entry name" value="HATPase_dom"/>
</dbReference>
<evidence type="ECO:0000313" key="11">
    <source>
        <dbReference type="EMBL" id="AXY01149.1"/>
    </source>
</evidence>
<dbReference type="CDD" id="cd16922">
    <property type="entry name" value="HATPase_EvgS-ArcB-TorS-like"/>
    <property type="match status" value="1"/>
</dbReference>
<keyword evidence="12" id="KW-1185">Reference proteome</keyword>
<dbReference type="InterPro" id="IPR004358">
    <property type="entry name" value="Sig_transdc_His_kin-like_C"/>
</dbReference>
<dbReference type="InterPro" id="IPR011006">
    <property type="entry name" value="CheY-like_superfamily"/>
</dbReference>
<dbReference type="PROSITE" id="PS50109">
    <property type="entry name" value="HIS_KIN"/>
    <property type="match status" value="1"/>
</dbReference>